<sequence>MYFSMSNIRVTIPIDKGKFPTESHPLVTFYAQSDSAMKYSIVGGDNFFKISSTTGEVFLTKKFLESDITITDLDSISARIFVQDSFGKKNRTSLKLDILPLVPLDCDFIVEDLCFWKSAQYRINENTKPTLIGSLASPYLTEMCASYVIKYNLLSKNEEFRIVSSGINRWIESTKPLDRELKSKHSLQVLCTVENAKHSIRNITKNLLVSVLDVDDNSPETRESSIKIVVPSKFVNEDQLVEHGELIFYDKDTTAVNKYKPSILNDTQNILKAQCTEYDEDYLEKEIQTAVHCKLKFTKTVPIEDWTYSVKLQLNDTTLINGTKTVSIPIHLHFANESGYYPTMNENKLKQPQMYPTNKVKVFRTAAPLARLTQPDSKSISDAKYFTVNTIDPKFKDLFNVTKFGGILFVHDSVKLRQAPEFLRVNISWITNDTSYSDELEVEVVKEPRETCADVGPFQWSLCAEYATHDECVSPDACALSTGGSSSVAKWNGPQRCTWRGEKTPSNVGTSLYATCTPDVNTCPDEICDDLELLNDEICPQDCTEKVLIPFHTNKKTGRGIEKGSGVCTCSSVSCQCTPIEFIHVETTTKTTQVEETTLNQTVLLQPNVSRHTGNLTGKILGIELARCGTTCVLGIVAGAFFLGGAVVLIVICWRLDRVHKAVRNKFSDESQDLSAPLSDYIDRSMPEPLPLNFDMTTSLVDTAILSIINKLPTSTVLDETEIHYDEPNISKVTPKEILSFAWQICKGMAYLKPSEKSETNPLNYLSKSQSYIKCGSADKFPENSNFLREPDNNQNDINTQGYETPVKISKKIQTPTNDCPQYYTDMASGKIN</sequence>
<comment type="caution">
    <text evidence="4">The sequence shown here is derived from an EMBL/GenBank/DDBJ whole genome shotgun (WGS) entry which is preliminary data.</text>
</comment>
<evidence type="ECO:0000259" key="3">
    <source>
        <dbReference type="PROSITE" id="PS50268"/>
    </source>
</evidence>
<dbReference type="GO" id="GO:0005509">
    <property type="term" value="F:calcium ion binding"/>
    <property type="evidence" value="ECO:0007669"/>
    <property type="project" value="UniProtKB-UniRule"/>
</dbReference>
<keyword evidence="2" id="KW-0812">Transmembrane</keyword>
<evidence type="ECO:0000256" key="2">
    <source>
        <dbReference type="SAM" id="Phobius"/>
    </source>
</evidence>
<name>A0A482W2N4_ASBVE</name>
<keyword evidence="2" id="KW-0472">Membrane</keyword>
<dbReference type="SMART" id="SM00112">
    <property type="entry name" value="CA"/>
    <property type="match status" value="1"/>
</dbReference>
<keyword evidence="4" id="KW-0808">Transferase</keyword>
<dbReference type="EMBL" id="QDEB01035109">
    <property type="protein sequence ID" value="RZC39370.1"/>
    <property type="molecule type" value="Genomic_DNA"/>
</dbReference>
<evidence type="ECO:0000256" key="1">
    <source>
        <dbReference type="PROSITE-ProRule" id="PRU00043"/>
    </source>
</evidence>
<dbReference type="GO" id="GO:0007156">
    <property type="term" value="P:homophilic cell adhesion via plasma membrane adhesion molecules"/>
    <property type="evidence" value="ECO:0007669"/>
    <property type="project" value="InterPro"/>
</dbReference>
<dbReference type="InterPro" id="IPR015919">
    <property type="entry name" value="Cadherin-like_sf"/>
</dbReference>
<dbReference type="InterPro" id="IPR055162">
    <property type="entry name" value="RET_CRD"/>
</dbReference>
<keyword evidence="2" id="KW-1133">Transmembrane helix</keyword>
<accession>A0A482W2N4</accession>
<feature type="non-terminal residue" evidence="4">
    <location>
        <position position="833"/>
    </location>
</feature>
<dbReference type="PROSITE" id="PS50268">
    <property type="entry name" value="CADHERIN_2"/>
    <property type="match status" value="1"/>
</dbReference>
<keyword evidence="1" id="KW-0106">Calcium</keyword>
<dbReference type="SUPFAM" id="SSF49313">
    <property type="entry name" value="Cadherin-like"/>
    <property type="match status" value="1"/>
</dbReference>
<keyword evidence="4" id="KW-0418">Kinase</keyword>
<reference evidence="4 5" key="1">
    <citation type="submission" date="2017-03" db="EMBL/GenBank/DDBJ databases">
        <title>Genome of the blue death feigning beetle - Asbolus verrucosus.</title>
        <authorList>
            <person name="Rider S.D."/>
        </authorList>
    </citation>
    <scope>NUCLEOTIDE SEQUENCE [LARGE SCALE GENOMIC DNA]</scope>
    <source>
        <strain evidence="4">Butters</strain>
        <tissue evidence="4">Head and leg muscle</tissue>
    </source>
</reference>
<dbReference type="CDD" id="cd11304">
    <property type="entry name" value="Cadherin_repeat"/>
    <property type="match status" value="2"/>
</dbReference>
<dbReference type="Pfam" id="PF22540">
    <property type="entry name" value="RET_CRD"/>
    <property type="match status" value="1"/>
</dbReference>
<protein>
    <submittedName>
        <fullName evidence="4">Proto-oncogene tyrosine-protein kinase receptor Ret</fullName>
    </submittedName>
</protein>
<dbReference type="OrthoDB" id="3256376at2759"/>
<dbReference type="GO" id="GO:0016020">
    <property type="term" value="C:membrane"/>
    <property type="evidence" value="ECO:0007669"/>
    <property type="project" value="InterPro"/>
</dbReference>
<feature type="domain" description="Cadherin" evidence="3">
    <location>
        <begin position="149"/>
        <end position="221"/>
    </location>
</feature>
<dbReference type="InterPro" id="IPR002126">
    <property type="entry name" value="Cadherin-like_dom"/>
</dbReference>
<organism evidence="4 5">
    <name type="scientific">Asbolus verrucosus</name>
    <name type="common">Desert ironclad beetle</name>
    <dbReference type="NCBI Taxonomy" id="1661398"/>
    <lineage>
        <taxon>Eukaryota</taxon>
        <taxon>Metazoa</taxon>
        <taxon>Ecdysozoa</taxon>
        <taxon>Arthropoda</taxon>
        <taxon>Hexapoda</taxon>
        <taxon>Insecta</taxon>
        <taxon>Pterygota</taxon>
        <taxon>Neoptera</taxon>
        <taxon>Endopterygota</taxon>
        <taxon>Coleoptera</taxon>
        <taxon>Polyphaga</taxon>
        <taxon>Cucujiformia</taxon>
        <taxon>Tenebrionidae</taxon>
        <taxon>Pimeliinae</taxon>
        <taxon>Asbolus</taxon>
    </lineage>
</organism>
<keyword evidence="5" id="KW-1185">Reference proteome</keyword>
<evidence type="ECO:0000313" key="5">
    <source>
        <dbReference type="Proteomes" id="UP000292052"/>
    </source>
</evidence>
<gene>
    <name evidence="4" type="ORF">BDFB_003461</name>
</gene>
<dbReference type="GO" id="GO:0016301">
    <property type="term" value="F:kinase activity"/>
    <property type="evidence" value="ECO:0007669"/>
    <property type="project" value="UniProtKB-KW"/>
</dbReference>
<keyword evidence="4" id="KW-0675">Receptor</keyword>
<feature type="transmembrane region" description="Helical" evidence="2">
    <location>
        <begin position="633"/>
        <end position="656"/>
    </location>
</feature>
<evidence type="ECO:0000313" key="4">
    <source>
        <dbReference type="EMBL" id="RZC39370.1"/>
    </source>
</evidence>
<dbReference type="AlphaFoldDB" id="A0A482W2N4"/>
<proteinExistence type="predicted"/>
<dbReference type="Gene3D" id="2.60.40.60">
    <property type="entry name" value="Cadherins"/>
    <property type="match status" value="1"/>
</dbReference>
<dbReference type="Proteomes" id="UP000292052">
    <property type="component" value="Unassembled WGS sequence"/>
</dbReference>
<dbReference type="STRING" id="1661398.A0A482W2N4"/>